<evidence type="ECO:0000256" key="5">
    <source>
        <dbReference type="ARBA" id="ARBA00022596"/>
    </source>
</evidence>
<dbReference type="FunFam" id="3.40.50.10880:FF:000001">
    <property type="entry name" value="Pantothenate kinase 4"/>
    <property type="match status" value="1"/>
</dbReference>
<evidence type="ECO:0000256" key="4">
    <source>
        <dbReference type="ARBA" id="ARBA00019490"/>
    </source>
</evidence>
<dbReference type="Proteomes" id="UP000594454">
    <property type="component" value="Chromosome 6"/>
</dbReference>
<comment type="cofactor">
    <cofactor evidence="1">
        <name>Mn(2+)</name>
        <dbReference type="ChEBI" id="CHEBI:29035"/>
    </cofactor>
</comment>
<comment type="catalytic activity">
    <reaction evidence="10">
        <text>(R)-4'-phospho-S-sulfopantetheine + H2O = (R)-S-sulfopantetheine + phosphate</text>
        <dbReference type="Rhea" id="RHEA:68340"/>
        <dbReference type="ChEBI" id="CHEBI:15377"/>
        <dbReference type="ChEBI" id="CHEBI:43474"/>
        <dbReference type="ChEBI" id="CHEBI:177302"/>
        <dbReference type="ChEBI" id="CHEBI:177303"/>
    </reaction>
    <physiologicalReaction direction="left-to-right" evidence="10">
        <dbReference type="Rhea" id="RHEA:68341"/>
    </physiologicalReaction>
</comment>
<dbReference type="GO" id="GO:0016787">
    <property type="term" value="F:hydrolase activity"/>
    <property type="evidence" value="ECO:0007669"/>
    <property type="project" value="UniProtKB-KW"/>
</dbReference>
<feature type="domain" description="Damage-control phosphatase ARMT1-like metal-binding" evidence="13">
    <location>
        <begin position="42"/>
        <end position="345"/>
    </location>
</feature>
<gene>
    <name evidence="14" type="ORF">HERILL_LOCUS14761</name>
</gene>
<keyword evidence="7" id="KW-0378">Hydrolase</keyword>
<dbReference type="PANTHER" id="PTHR12280">
    <property type="entry name" value="PANTOTHENATE KINASE"/>
    <property type="match status" value="1"/>
</dbReference>
<dbReference type="PIRSF" id="PIRSF030210">
    <property type="entry name" value="UCP030210"/>
    <property type="match status" value="1"/>
</dbReference>
<evidence type="ECO:0000259" key="13">
    <source>
        <dbReference type="Pfam" id="PF01937"/>
    </source>
</evidence>
<comment type="subunit">
    <text evidence="3">Homodimer. Interacts with PKM.</text>
</comment>
<keyword evidence="8" id="KW-0944">Nitration</keyword>
<dbReference type="InterPro" id="IPR004567">
    <property type="entry name" value="Type_II_PanK"/>
</dbReference>
<dbReference type="OrthoDB" id="498611at2759"/>
<dbReference type="FunCoup" id="A0A7R8V3X9">
    <property type="interactions" value="665"/>
</dbReference>
<evidence type="ECO:0000256" key="6">
    <source>
        <dbReference type="ARBA" id="ARBA00022723"/>
    </source>
</evidence>
<evidence type="ECO:0000256" key="2">
    <source>
        <dbReference type="ARBA" id="ARBA00001967"/>
    </source>
</evidence>
<keyword evidence="6" id="KW-0479">Metal-binding</keyword>
<protein>
    <recommendedName>
        <fullName evidence="4">4'-phosphopantetheine phosphatase</fullName>
    </recommendedName>
    <alternativeName>
        <fullName evidence="11">Inactive pantothenic acid kinase 4</fullName>
    </alternativeName>
</protein>
<dbReference type="GO" id="GO:0004594">
    <property type="term" value="F:pantothenate kinase activity"/>
    <property type="evidence" value="ECO:0007669"/>
    <property type="project" value="TreeGrafter"/>
</dbReference>
<dbReference type="InterPro" id="IPR035073">
    <property type="entry name" value="At2g17340_3_helix_bundle"/>
</dbReference>
<comment type="function">
    <text evidence="12">Phosphatase which shows a preference for 4'-phosphopantetheine and its oxidatively damaged forms (sulfonate or S-sulfonate), providing strong indirect evidence that the phosphatase activity pre-empts damage in the coenzyme A (CoA) pathway. Hydrolyzing excess 4'-phosphopantetheine could constitute a directed overflow mechanism to prevent its oxidation to the S-sulfonate, sulfonate, or other forms. Hydrolyzing 4'-phosphopantetheine sulfonate or S-sulfonate would forestall their conversion to inactive forms of CoA and acyl carrier protein. May play a role in the physiological regulation of CoA intracellular levels.</text>
</comment>
<reference evidence="14 15" key="1">
    <citation type="submission" date="2020-11" db="EMBL/GenBank/DDBJ databases">
        <authorList>
            <person name="Wallbank WR R."/>
            <person name="Pardo Diaz C."/>
            <person name="Kozak K."/>
            <person name="Martin S."/>
            <person name="Jiggins C."/>
            <person name="Moest M."/>
            <person name="Warren A I."/>
            <person name="Generalovic N T."/>
            <person name="Byers J.R.P. K."/>
            <person name="Montejo-Kovacevich G."/>
            <person name="Yen C E."/>
        </authorList>
    </citation>
    <scope>NUCLEOTIDE SEQUENCE [LARGE SCALE GENOMIC DNA]</scope>
</reference>
<evidence type="ECO:0000256" key="9">
    <source>
        <dbReference type="ARBA" id="ARBA00023211"/>
    </source>
</evidence>
<keyword evidence="15" id="KW-1185">Reference proteome</keyword>
<dbReference type="InterPro" id="IPR016949">
    <property type="entry name" value="At2g17340"/>
</dbReference>
<proteinExistence type="predicted"/>
<dbReference type="Gene3D" id="3.40.50.10880">
    <property type="entry name" value="Uncharacterised protein PF01937, DUF89, domain 3"/>
    <property type="match status" value="1"/>
</dbReference>
<dbReference type="Gene3D" id="1.20.1700.10">
    <property type="entry name" value="AF1104-like"/>
    <property type="match status" value="1"/>
</dbReference>
<organism evidence="14 15">
    <name type="scientific">Hermetia illucens</name>
    <name type="common">Black soldier fly</name>
    <dbReference type="NCBI Taxonomy" id="343691"/>
    <lineage>
        <taxon>Eukaryota</taxon>
        <taxon>Metazoa</taxon>
        <taxon>Ecdysozoa</taxon>
        <taxon>Arthropoda</taxon>
        <taxon>Hexapoda</taxon>
        <taxon>Insecta</taxon>
        <taxon>Pterygota</taxon>
        <taxon>Neoptera</taxon>
        <taxon>Endopterygota</taxon>
        <taxon>Diptera</taxon>
        <taxon>Brachycera</taxon>
        <taxon>Stratiomyomorpha</taxon>
        <taxon>Stratiomyidae</taxon>
        <taxon>Hermetiinae</taxon>
        <taxon>Hermetia</taxon>
    </lineage>
</organism>
<dbReference type="GO" id="GO:0005634">
    <property type="term" value="C:nucleus"/>
    <property type="evidence" value="ECO:0007669"/>
    <property type="project" value="TreeGrafter"/>
</dbReference>
<evidence type="ECO:0000256" key="10">
    <source>
        <dbReference type="ARBA" id="ARBA00029347"/>
    </source>
</evidence>
<dbReference type="GO" id="GO:0005524">
    <property type="term" value="F:ATP binding"/>
    <property type="evidence" value="ECO:0007669"/>
    <property type="project" value="InterPro"/>
</dbReference>
<sequence length="356" mass="40538">MCEKTICPLLENPNGYNPDTLDLAKNPEARDYWHKCFVRLVDKFAQQAIASQENDPTAADRAKEFKQAYINKLNLLRETSGSPNGEKMTIRRMLELNDFLLRHYGFADPWLDQKVQENHASIAVFQTRLEELDALEHEAKWVELVKGLLAGNMFDYGAQAITEILKNDKSFGLKDALKQIQPRPWLVDQLDEWIERLKGPPHKCAVIFVDNSGIDIVLGVLPFVRELLIRRTKVLLCANTEPSLNDVTSKELEQILDRCQCNILQNARNNNQLLVYATGQSTPCLDLRTLSPELCMAMKTNETDLIVIEGMGRALHTNLYAKFSCETFKLAVVKNKWLAEHLGGELFSVICKYESI</sequence>
<dbReference type="Pfam" id="PF01937">
    <property type="entry name" value="ARMT1-like_dom"/>
    <property type="match status" value="1"/>
</dbReference>
<evidence type="ECO:0000256" key="1">
    <source>
        <dbReference type="ARBA" id="ARBA00001936"/>
    </source>
</evidence>
<accession>A0A7R8V3X9</accession>
<dbReference type="GO" id="GO:0015937">
    <property type="term" value="P:coenzyme A biosynthetic process"/>
    <property type="evidence" value="ECO:0007669"/>
    <property type="project" value="InterPro"/>
</dbReference>
<dbReference type="GO" id="GO:0046872">
    <property type="term" value="F:metal ion binding"/>
    <property type="evidence" value="ECO:0007669"/>
    <property type="project" value="UniProtKB-KW"/>
</dbReference>
<evidence type="ECO:0000256" key="3">
    <source>
        <dbReference type="ARBA" id="ARBA00011388"/>
    </source>
</evidence>
<name>A0A7R8V3X9_HERIL</name>
<dbReference type="GO" id="GO:0005829">
    <property type="term" value="C:cytosol"/>
    <property type="evidence" value="ECO:0007669"/>
    <property type="project" value="TreeGrafter"/>
</dbReference>
<comment type="cofactor">
    <cofactor evidence="2">
        <name>Ni(2+)</name>
        <dbReference type="ChEBI" id="CHEBI:49786"/>
    </cofactor>
</comment>
<dbReference type="InterPro" id="IPR036075">
    <property type="entry name" value="ARMT-1-like_metal-bd_sf"/>
</dbReference>
<keyword evidence="9" id="KW-0464">Manganese</keyword>
<evidence type="ECO:0000313" key="14">
    <source>
        <dbReference type="EMBL" id="CAD7092401.1"/>
    </source>
</evidence>
<evidence type="ECO:0000256" key="11">
    <source>
        <dbReference type="ARBA" id="ARBA00032948"/>
    </source>
</evidence>
<evidence type="ECO:0000256" key="8">
    <source>
        <dbReference type="ARBA" id="ARBA00023074"/>
    </source>
</evidence>
<dbReference type="InterPro" id="IPR002791">
    <property type="entry name" value="ARMT1-like_metal-bd"/>
</dbReference>
<evidence type="ECO:0000256" key="7">
    <source>
        <dbReference type="ARBA" id="ARBA00022801"/>
    </source>
</evidence>
<dbReference type="SUPFAM" id="SSF111321">
    <property type="entry name" value="AF1104-like"/>
    <property type="match status" value="1"/>
</dbReference>
<dbReference type="AlphaFoldDB" id="A0A7R8V3X9"/>
<dbReference type="InParanoid" id="A0A7R8V3X9"/>
<evidence type="ECO:0000313" key="15">
    <source>
        <dbReference type="Proteomes" id="UP000594454"/>
    </source>
</evidence>
<evidence type="ECO:0000256" key="12">
    <source>
        <dbReference type="ARBA" id="ARBA00046055"/>
    </source>
</evidence>
<dbReference type="EMBL" id="LR899014">
    <property type="protein sequence ID" value="CAD7092401.1"/>
    <property type="molecule type" value="Genomic_DNA"/>
</dbReference>
<keyword evidence="5" id="KW-0533">Nickel</keyword>
<dbReference type="PANTHER" id="PTHR12280:SF35">
    <property type="entry name" value="4'-PHOSPHOPANTETHEINE PHOSPHATASE"/>
    <property type="match status" value="1"/>
</dbReference>